<dbReference type="InterPro" id="IPR027417">
    <property type="entry name" value="P-loop_NTPase"/>
</dbReference>
<evidence type="ECO:0000313" key="3">
    <source>
        <dbReference type="EMBL" id="EED90313.1"/>
    </source>
</evidence>
<dbReference type="PaxDb" id="35128-Thaps24063"/>
<dbReference type="InParanoid" id="B8C8M2"/>
<feature type="domain" description="Orc1-like AAA ATPase" evidence="2">
    <location>
        <begin position="548"/>
        <end position="756"/>
    </location>
</feature>
<dbReference type="KEGG" id="tps:THAPSDRAFT_24063"/>
<evidence type="ECO:0000256" key="1">
    <source>
        <dbReference type="SAM" id="MobiDB-lite"/>
    </source>
</evidence>
<dbReference type="HOGENOM" id="CLU_001993_1_0_1"/>
<dbReference type="PANTHER" id="PTHR43642:SF1">
    <property type="entry name" value="HYBRID SIGNAL TRANSDUCTION HISTIDINE KINASE G"/>
    <property type="match status" value="1"/>
</dbReference>
<dbReference type="Pfam" id="PF13191">
    <property type="entry name" value="AAA_16"/>
    <property type="match status" value="1"/>
</dbReference>
<keyword evidence="4" id="KW-1185">Reference proteome</keyword>
<sequence length="1571" mass="177468">MVRAQKERYRQALKGKRSIALEIIENIAALNPPGRFLEVDSAESSAASERIGASDGSSVDARLMNLRWVCVDTDKAVVKVLKRLREREKGGDDDGRGEEGGVSDFPTAWPDVPRRQQQLALASRDIDEMIHHQQQEHFSGQGLVRQENQQRIYVRSNSEYLGDGVLMKQSPHQQCAQFSNTTRRGEGATFMHEHQQYPYQGGDEEFSFSPDSFPWEEVVDSLDANVASDFGRIQIQQQVAQLIDPLMGGLCREVSQAKAESVEPKKKSSSQLMNNPLLGGMCLETRNEDAISLRQWIGKAINASTGITFEYIKSAIPLAIKLVDCLVGNAGPIPLASIISDNVFVQIRANEIEQEPNLEGVDWQDMTEENFFSLLSSDDSKPTLSNEPSEVIEVAKIIWSVGGSSDTGDVMQRLSALGVVMYELFAREELVQPQEAFYSNKAASINSISLNEHDSVRPSKKSQRTGASSADDIYSEAISRLEFLRVPQSLCSLVKNLLDCHQGDFAGDDAYKSFEDIRGDLQLILDRPSRFLYNIQPSANPSFSISDKLYRRDIDIADVREAYKQHLAGDCRGVLVMGEAGVGKSSLVSRVSNFISYQENGYLLSCKWDQNHEIKPLSIIGSVFNELCEIFARDATSVQREAAFSELQNSLGNQATLLIEAVPSLSKIIPMSTQRRNAEASIMKMPRQSSSLSNICVNLAESMRFLCCNLVNILSNQLARRVVIWLDDIQWSDSTSMQLIRSMIASTEVSKYIFFICSFRNDEMKDDDLWLASISEQTLRRVHLKNLTKEDVNTLISDTLQIFPRLSRPLASVIHHKTRGNPLFVVQLLESLRRDGYLHLNLSPCKWMWDLETISDLQISTSVLELLMKEMGKLSSELQLGLKVASCMGSYVKKSTLDIISSDVGSNLREVLLAISKKGFMDDVEDRFRFCHDRIQQAAYDLILPEERRAKHMRLGLTLLAHAINGNDSDELLFMALNQTNRGGSQLLSDFNQRQTMSSLNLRAGRHCIAVSDFTSAQSFYESGISFLNTDHWQHQYELSIELFQALIDVACTLNDKEVVSKMSGELLLHAKTYDDKLETLRLLVRHRRVLMDLQEAKRLAYEILQHLGEELPRVTTDPVLEKDMRVVANNFANTSDESILRFERIQSRKSIFLMGLYNELLIVFYLSEPALLRAVILRMVQITHLEGICAMSSIALANFGAALLASGDPIQAYRMGKLSLQLVDKMHSIECKANVNFVAHEFVGWVREPFQSIAESHLVGFTAGKQSGDALNSNISHLFSIVTDYLSGNNLAAFRKASGDFIKDLLRRKQQFLLNGTCLFHYQSVAFIDGLEADPKVVVDGTISPTWEDLMRVRGPHTDLTIVCNIHQTMRAFLFRHTNEMEDIPDILSFALERRVFLHPVVLVGIFHEGLVSFHMARQSNDVKWRSKGEDSLERMTYWSQFCQWNFLNKALLLEAEKMHFLGDFERASRLYDEAIATSHSHKFIHEEAIASELAGHFYYERKSFREEALGFFAHSVRCYEEWGAKAVASRVEKFVRNSFASSDLLRWPAQYTISLDFSSVVQEKKRIDR</sequence>
<dbReference type="RefSeq" id="XP_002292338.1">
    <property type="nucleotide sequence ID" value="XM_002292302.1"/>
</dbReference>
<dbReference type="GeneID" id="7450987"/>
<dbReference type="Proteomes" id="UP000001449">
    <property type="component" value="Chromosome 9"/>
</dbReference>
<reference evidence="3 4" key="2">
    <citation type="journal article" date="2008" name="Nature">
        <title>The Phaeodactylum genome reveals the evolutionary history of diatom genomes.</title>
        <authorList>
            <person name="Bowler C."/>
            <person name="Allen A.E."/>
            <person name="Badger J.H."/>
            <person name="Grimwood J."/>
            <person name="Jabbari K."/>
            <person name="Kuo A."/>
            <person name="Maheswari U."/>
            <person name="Martens C."/>
            <person name="Maumus F."/>
            <person name="Otillar R.P."/>
            <person name="Rayko E."/>
            <person name="Salamov A."/>
            <person name="Vandepoele K."/>
            <person name="Beszteri B."/>
            <person name="Gruber A."/>
            <person name="Heijde M."/>
            <person name="Katinka M."/>
            <person name="Mock T."/>
            <person name="Valentin K."/>
            <person name="Verret F."/>
            <person name="Berges J.A."/>
            <person name="Brownlee C."/>
            <person name="Cadoret J.P."/>
            <person name="Chiovitti A."/>
            <person name="Choi C.J."/>
            <person name="Coesel S."/>
            <person name="De Martino A."/>
            <person name="Detter J.C."/>
            <person name="Durkin C."/>
            <person name="Falciatore A."/>
            <person name="Fournet J."/>
            <person name="Haruta M."/>
            <person name="Huysman M.J."/>
            <person name="Jenkins B.D."/>
            <person name="Jiroutova K."/>
            <person name="Jorgensen R.E."/>
            <person name="Joubert Y."/>
            <person name="Kaplan A."/>
            <person name="Kroger N."/>
            <person name="Kroth P.G."/>
            <person name="La Roche J."/>
            <person name="Lindquist E."/>
            <person name="Lommer M."/>
            <person name="Martin-Jezequel V."/>
            <person name="Lopez P.J."/>
            <person name="Lucas S."/>
            <person name="Mangogna M."/>
            <person name="McGinnis K."/>
            <person name="Medlin L.K."/>
            <person name="Montsant A."/>
            <person name="Oudot-Le Secq M.P."/>
            <person name="Napoli C."/>
            <person name="Obornik M."/>
            <person name="Parker M.S."/>
            <person name="Petit J.L."/>
            <person name="Porcel B.M."/>
            <person name="Poulsen N."/>
            <person name="Robison M."/>
            <person name="Rychlewski L."/>
            <person name="Rynearson T.A."/>
            <person name="Schmutz J."/>
            <person name="Shapiro H."/>
            <person name="Siaut M."/>
            <person name="Stanley M."/>
            <person name="Sussman M.R."/>
            <person name="Taylor A.R."/>
            <person name="Vardi A."/>
            <person name="von Dassow P."/>
            <person name="Vyverman W."/>
            <person name="Willis A."/>
            <person name="Wyrwicz L.S."/>
            <person name="Rokhsar D.S."/>
            <person name="Weissenbach J."/>
            <person name="Armbrust E.V."/>
            <person name="Green B.R."/>
            <person name="Van de Peer Y."/>
            <person name="Grigoriev I.V."/>
        </authorList>
    </citation>
    <scope>NUCLEOTIDE SEQUENCE [LARGE SCALE GENOMIC DNA]</scope>
    <source>
        <strain evidence="3 4">CCMP1335</strain>
    </source>
</reference>
<name>B8C8M2_THAPS</name>
<dbReference type="InterPro" id="IPR041664">
    <property type="entry name" value="AAA_16"/>
</dbReference>
<proteinExistence type="predicted"/>
<feature type="compositionally biased region" description="Basic and acidic residues" evidence="1">
    <location>
        <begin position="87"/>
        <end position="99"/>
    </location>
</feature>
<evidence type="ECO:0000259" key="2">
    <source>
        <dbReference type="Pfam" id="PF13191"/>
    </source>
</evidence>
<accession>B8C8M2</accession>
<evidence type="ECO:0000313" key="4">
    <source>
        <dbReference type="Proteomes" id="UP000001449"/>
    </source>
</evidence>
<dbReference type="eggNOG" id="ENOG502RVPS">
    <property type="taxonomic scope" value="Eukaryota"/>
</dbReference>
<feature type="region of interest" description="Disordered" evidence="1">
    <location>
        <begin position="87"/>
        <end position="110"/>
    </location>
</feature>
<dbReference type="InterPro" id="IPR053159">
    <property type="entry name" value="Hybrid_Histidine_Kinase"/>
</dbReference>
<reference evidence="3 4" key="1">
    <citation type="journal article" date="2004" name="Science">
        <title>The genome of the diatom Thalassiosira pseudonana: ecology, evolution, and metabolism.</title>
        <authorList>
            <person name="Armbrust E.V."/>
            <person name="Berges J.A."/>
            <person name="Bowler C."/>
            <person name="Green B.R."/>
            <person name="Martinez D."/>
            <person name="Putnam N.H."/>
            <person name="Zhou S."/>
            <person name="Allen A.E."/>
            <person name="Apt K.E."/>
            <person name="Bechner M."/>
            <person name="Brzezinski M.A."/>
            <person name="Chaal B.K."/>
            <person name="Chiovitti A."/>
            <person name="Davis A.K."/>
            <person name="Demarest M.S."/>
            <person name="Detter J.C."/>
            <person name="Glavina T."/>
            <person name="Goodstein D."/>
            <person name="Hadi M.Z."/>
            <person name="Hellsten U."/>
            <person name="Hildebrand M."/>
            <person name="Jenkins B.D."/>
            <person name="Jurka J."/>
            <person name="Kapitonov V.V."/>
            <person name="Kroger N."/>
            <person name="Lau W.W."/>
            <person name="Lane T.W."/>
            <person name="Larimer F.W."/>
            <person name="Lippmeier J.C."/>
            <person name="Lucas S."/>
            <person name="Medina M."/>
            <person name="Montsant A."/>
            <person name="Obornik M."/>
            <person name="Parker M.S."/>
            <person name="Palenik B."/>
            <person name="Pazour G.J."/>
            <person name="Richardson P.M."/>
            <person name="Rynearson T.A."/>
            <person name="Saito M.A."/>
            <person name="Schwartz D.C."/>
            <person name="Thamatrakoln K."/>
            <person name="Valentin K."/>
            <person name="Vardi A."/>
            <person name="Wilkerson F.P."/>
            <person name="Rokhsar D.S."/>
        </authorList>
    </citation>
    <scope>NUCLEOTIDE SEQUENCE [LARGE SCALE GENOMIC DNA]</scope>
    <source>
        <strain evidence="3 4">CCMP1335</strain>
    </source>
</reference>
<protein>
    <recommendedName>
        <fullName evidence="2">Orc1-like AAA ATPase domain-containing protein</fullName>
    </recommendedName>
</protein>
<dbReference type="EMBL" id="CM000645">
    <property type="protein sequence ID" value="EED90313.1"/>
    <property type="molecule type" value="Genomic_DNA"/>
</dbReference>
<dbReference type="SUPFAM" id="SSF52540">
    <property type="entry name" value="P-loop containing nucleoside triphosphate hydrolases"/>
    <property type="match status" value="1"/>
</dbReference>
<gene>
    <name evidence="3" type="ORF">THAPSDRAFT_24063</name>
</gene>
<dbReference type="PANTHER" id="PTHR43642">
    <property type="entry name" value="HYBRID SIGNAL TRANSDUCTION HISTIDINE KINASE G"/>
    <property type="match status" value="1"/>
</dbReference>
<dbReference type="OMA" id="IDESSWI"/>
<organism evidence="3 4">
    <name type="scientific">Thalassiosira pseudonana</name>
    <name type="common">Marine diatom</name>
    <name type="synonym">Cyclotella nana</name>
    <dbReference type="NCBI Taxonomy" id="35128"/>
    <lineage>
        <taxon>Eukaryota</taxon>
        <taxon>Sar</taxon>
        <taxon>Stramenopiles</taxon>
        <taxon>Ochrophyta</taxon>
        <taxon>Bacillariophyta</taxon>
        <taxon>Coscinodiscophyceae</taxon>
        <taxon>Thalassiosirophycidae</taxon>
        <taxon>Thalassiosirales</taxon>
        <taxon>Thalassiosiraceae</taxon>
        <taxon>Thalassiosira</taxon>
    </lineage>
</organism>